<evidence type="ECO:0000256" key="2">
    <source>
        <dbReference type="ARBA" id="ARBA00023136"/>
    </source>
</evidence>
<dbReference type="RefSeq" id="WP_157299909.1">
    <property type="nucleotide sequence ID" value="NZ_BAAAZB010000007.1"/>
</dbReference>
<gene>
    <name evidence="6" type="ORF">GO495_11970</name>
</gene>
<evidence type="ECO:0000256" key="3">
    <source>
        <dbReference type="ARBA" id="ARBA00023237"/>
    </source>
</evidence>
<dbReference type="SUPFAM" id="SSF49464">
    <property type="entry name" value="Carboxypeptidase regulatory domain-like"/>
    <property type="match status" value="1"/>
</dbReference>
<dbReference type="Gene3D" id="3.30.1330.60">
    <property type="entry name" value="OmpA-like domain"/>
    <property type="match status" value="1"/>
</dbReference>
<dbReference type="InterPro" id="IPR050330">
    <property type="entry name" value="Bact_OuterMem_StrucFunc"/>
</dbReference>
<evidence type="ECO:0000259" key="5">
    <source>
        <dbReference type="PROSITE" id="PS51123"/>
    </source>
</evidence>
<dbReference type="Pfam" id="PF13620">
    <property type="entry name" value="CarboxypepD_reg"/>
    <property type="match status" value="1"/>
</dbReference>
<evidence type="ECO:0000313" key="6">
    <source>
        <dbReference type="EMBL" id="MVT41303.1"/>
    </source>
</evidence>
<dbReference type="InterPro" id="IPR011042">
    <property type="entry name" value="6-blade_b-propeller_TolB-like"/>
</dbReference>
<dbReference type="InterPro" id="IPR006665">
    <property type="entry name" value="OmpA-like"/>
</dbReference>
<dbReference type="SUPFAM" id="SSF48452">
    <property type="entry name" value="TPR-like"/>
    <property type="match status" value="1"/>
</dbReference>
<keyword evidence="3" id="KW-0998">Cell outer membrane</keyword>
<evidence type="ECO:0000256" key="1">
    <source>
        <dbReference type="ARBA" id="ARBA00004442"/>
    </source>
</evidence>
<dbReference type="GO" id="GO:0009279">
    <property type="term" value="C:cell outer membrane"/>
    <property type="evidence" value="ECO:0007669"/>
    <property type="project" value="UniProtKB-SubCell"/>
</dbReference>
<dbReference type="InterPro" id="IPR011990">
    <property type="entry name" value="TPR-like_helical_dom_sf"/>
</dbReference>
<dbReference type="SUPFAM" id="SSF82171">
    <property type="entry name" value="DPP6 N-terminal domain-like"/>
    <property type="match status" value="1"/>
</dbReference>
<dbReference type="AlphaFoldDB" id="A0A6N8J871"/>
<dbReference type="SUPFAM" id="SSF103088">
    <property type="entry name" value="OmpA-like"/>
    <property type="match status" value="1"/>
</dbReference>
<dbReference type="Gene3D" id="2.60.40.1120">
    <property type="entry name" value="Carboxypeptidase-like, regulatory domain"/>
    <property type="match status" value="1"/>
</dbReference>
<dbReference type="PANTHER" id="PTHR30329:SF21">
    <property type="entry name" value="LIPOPROTEIN YIAD-RELATED"/>
    <property type="match status" value="1"/>
</dbReference>
<dbReference type="Proteomes" id="UP000468388">
    <property type="component" value="Unassembled WGS sequence"/>
</dbReference>
<keyword evidence="2 4" id="KW-0472">Membrane</keyword>
<organism evidence="6 7">
    <name type="scientific">Chitinophaga oryziterrae</name>
    <dbReference type="NCBI Taxonomy" id="1031224"/>
    <lineage>
        <taxon>Bacteria</taxon>
        <taxon>Pseudomonadati</taxon>
        <taxon>Bacteroidota</taxon>
        <taxon>Chitinophagia</taxon>
        <taxon>Chitinophagales</taxon>
        <taxon>Chitinophagaceae</taxon>
        <taxon>Chitinophaga</taxon>
    </lineage>
</organism>
<protein>
    <submittedName>
        <fullName evidence="6">OmpA family protein</fullName>
    </submittedName>
</protein>
<dbReference type="Pfam" id="PF07676">
    <property type="entry name" value="PD40"/>
    <property type="match status" value="3"/>
</dbReference>
<dbReference type="InterPro" id="IPR011659">
    <property type="entry name" value="WD40"/>
</dbReference>
<evidence type="ECO:0000256" key="4">
    <source>
        <dbReference type="PROSITE-ProRule" id="PRU00473"/>
    </source>
</evidence>
<reference evidence="6 7" key="1">
    <citation type="submission" date="2019-12" db="EMBL/GenBank/DDBJ databases">
        <title>The draft genomic sequence of strain Chitinophaga oryziterrae JCM 16595.</title>
        <authorList>
            <person name="Zhang X."/>
        </authorList>
    </citation>
    <scope>NUCLEOTIDE SEQUENCE [LARGE SCALE GENOMIC DNA]</scope>
    <source>
        <strain evidence="6 7">JCM 16595</strain>
    </source>
</reference>
<evidence type="ECO:0000313" key="7">
    <source>
        <dbReference type="Proteomes" id="UP000468388"/>
    </source>
</evidence>
<keyword evidence="7" id="KW-1185">Reference proteome</keyword>
<dbReference type="PROSITE" id="PS51123">
    <property type="entry name" value="OMPA_2"/>
    <property type="match status" value="1"/>
</dbReference>
<dbReference type="Pfam" id="PF00691">
    <property type="entry name" value="OmpA"/>
    <property type="match status" value="1"/>
</dbReference>
<comment type="subcellular location">
    <subcellularLocation>
        <location evidence="1">Cell outer membrane</location>
    </subcellularLocation>
</comment>
<dbReference type="InterPro" id="IPR008969">
    <property type="entry name" value="CarboxyPept-like_regulatory"/>
</dbReference>
<dbReference type="InterPro" id="IPR006664">
    <property type="entry name" value="OMP_bac"/>
</dbReference>
<dbReference type="Gene3D" id="2.120.10.30">
    <property type="entry name" value="TolB, C-terminal domain"/>
    <property type="match status" value="1"/>
</dbReference>
<name>A0A6N8J871_9BACT</name>
<dbReference type="PRINTS" id="PR01021">
    <property type="entry name" value="OMPADOMAIN"/>
</dbReference>
<proteinExistence type="predicted"/>
<sequence>MDKRNYNLPALLSIMVAMLLFKTTQGQYIKKQADDQARLYNYAEAIPLYEKAYRKKATSAAARGMADSYRLMSAYTLAEPWYAKLATMPDHTAADEIHYAGILMNNSKYAAAKEMLDSYLNKKNGDKTAENMRSGCDSAAKWLSAPAKGTLDNLKALNSQWSDWGTAFNKGVIIFASDRPYDSLQHNPFFSTTNIRQKYYGWTGNSYLHLYESNGQDSTSTKLLARNINGDYHSANASYTADGSKLYYAVTDLKKKGRTLLGKDEPYTLNVEVMEQQWDSATGRWRQSSPFPYNGIFNYPVGDPFISPDGQELYFVADYGDKGYGGTDIYYSHADENGKWQTPVNMGPEINTQGNERTPVFDKAGTFYFASDGQPGIGGLDIYKAIKTSGHWVTKNMGIPVNSPQDDFAPALDSTTIYFSSNRPGGKGSDDIYRFIPARILLFSLSGHILDKKTNKPLSNAEVIINNKETGIPLKVVTDEEGNYHVKLDSISSYELSVAKTDYNSVTGAVVTTKGLSASRDLRYDAMLEAPEKVTEKKPEPQPAPNKTYKLENVYFDVAKADIKPGTATELDKLVKLLQDNPTWKVEIATHTDSRASDSYNLKLSQRRAESIVVYLIGKGIASDRLVAKGYGETRLLNRCANGVRCSEEEHLANRRTEFTILNM</sequence>
<dbReference type="CDD" id="cd07185">
    <property type="entry name" value="OmpA_C-like"/>
    <property type="match status" value="1"/>
</dbReference>
<comment type="caution">
    <text evidence="6">The sequence shown here is derived from an EMBL/GenBank/DDBJ whole genome shotgun (WGS) entry which is preliminary data.</text>
</comment>
<dbReference type="PANTHER" id="PTHR30329">
    <property type="entry name" value="STATOR ELEMENT OF FLAGELLAR MOTOR COMPLEX"/>
    <property type="match status" value="1"/>
</dbReference>
<dbReference type="OrthoDB" id="9809364at2"/>
<dbReference type="InterPro" id="IPR036737">
    <property type="entry name" value="OmpA-like_sf"/>
</dbReference>
<accession>A0A6N8J871</accession>
<dbReference type="EMBL" id="WRXO01000002">
    <property type="protein sequence ID" value="MVT41303.1"/>
    <property type="molecule type" value="Genomic_DNA"/>
</dbReference>
<dbReference type="Gene3D" id="1.25.40.10">
    <property type="entry name" value="Tetratricopeptide repeat domain"/>
    <property type="match status" value="1"/>
</dbReference>
<feature type="domain" description="OmpA-like" evidence="5">
    <location>
        <begin position="543"/>
        <end position="664"/>
    </location>
</feature>